<reference evidence="5 6" key="1">
    <citation type="submission" date="2016-12" db="EMBL/GenBank/DDBJ databases">
        <authorList>
            <person name="Song W.-J."/>
            <person name="Kurnit D.M."/>
        </authorList>
    </citation>
    <scope>NUCLEOTIDE SEQUENCE [LARGE SCALE GENOMIC DNA]</scope>
    <source>
        <strain evidence="5 6">DSM 30827</strain>
    </source>
</reference>
<protein>
    <submittedName>
        <fullName evidence="5">Catabolite control protein A</fullName>
    </submittedName>
</protein>
<dbReference type="Proteomes" id="UP000217209">
    <property type="component" value="Chromosome"/>
</dbReference>
<dbReference type="CDD" id="cd01392">
    <property type="entry name" value="HTH_LacI"/>
    <property type="match status" value="1"/>
</dbReference>
<name>A0A1Q2HY00_9CORY</name>
<feature type="domain" description="HTH lacI-type" evidence="4">
    <location>
        <begin position="11"/>
        <end position="65"/>
    </location>
</feature>
<keyword evidence="6" id="KW-1185">Reference proteome</keyword>
<evidence type="ECO:0000256" key="2">
    <source>
        <dbReference type="ARBA" id="ARBA00023125"/>
    </source>
</evidence>
<organism evidence="5 6">
    <name type="scientific">Corynebacterium glaucum</name>
    <dbReference type="NCBI Taxonomy" id="187491"/>
    <lineage>
        <taxon>Bacteria</taxon>
        <taxon>Bacillati</taxon>
        <taxon>Actinomycetota</taxon>
        <taxon>Actinomycetes</taxon>
        <taxon>Mycobacteriales</taxon>
        <taxon>Corynebacteriaceae</taxon>
        <taxon>Corynebacterium</taxon>
    </lineage>
</organism>
<accession>A0A1Q2HY00</accession>
<evidence type="ECO:0000259" key="4">
    <source>
        <dbReference type="PROSITE" id="PS50932"/>
    </source>
</evidence>
<sequence>MNIPRSRTARVTMDEVARVAGVSRATVSRVMTGNSSVSKETIDRVNEAIAALGYVPNAAAQSLAGRRNEVPVVGLLLRNPASTYYGFLYSQMQRQSDEFGFQLVTSVPTIRGKTVDELSALDRLVKLGVNGIFLATGSIRPSDVEVLLDTVPMISVGRPELHDEITAISYDEDAHGEIMAKNVIYHGHQAVCVVNVSPEVSPSESHRSQSMIRTLRQADIDVVVVEAGEDVQRMATVQRVLHLVREQRITCVMFPADYWALQFIDYCTMAGLQIPDNVSVTGVDGVFPRWQHLGLATLRLPVEGVVTRAAQVMGSRLENPRQPVTHETFVGTFVPGRTLASAHRFSGGAH</sequence>
<dbReference type="Gene3D" id="3.40.50.2300">
    <property type="match status" value="2"/>
</dbReference>
<dbReference type="GO" id="GO:0000976">
    <property type="term" value="F:transcription cis-regulatory region binding"/>
    <property type="evidence" value="ECO:0007669"/>
    <property type="project" value="TreeGrafter"/>
</dbReference>
<dbReference type="PANTHER" id="PTHR30146:SF153">
    <property type="entry name" value="LACTOSE OPERON REPRESSOR"/>
    <property type="match status" value="1"/>
</dbReference>
<dbReference type="GO" id="GO:0003700">
    <property type="term" value="F:DNA-binding transcription factor activity"/>
    <property type="evidence" value="ECO:0007669"/>
    <property type="project" value="TreeGrafter"/>
</dbReference>
<evidence type="ECO:0000313" key="6">
    <source>
        <dbReference type="Proteomes" id="UP000217209"/>
    </source>
</evidence>
<evidence type="ECO:0000256" key="1">
    <source>
        <dbReference type="ARBA" id="ARBA00023015"/>
    </source>
</evidence>
<dbReference type="InterPro" id="IPR010982">
    <property type="entry name" value="Lambda_DNA-bd_dom_sf"/>
</dbReference>
<dbReference type="SUPFAM" id="SSF53822">
    <property type="entry name" value="Periplasmic binding protein-like I"/>
    <property type="match status" value="1"/>
</dbReference>
<dbReference type="Pfam" id="PF13377">
    <property type="entry name" value="Peripla_BP_3"/>
    <property type="match status" value="1"/>
</dbReference>
<evidence type="ECO:0000313" key="5">
    <source>
        <dbReference type="EMBL" id="AQQ15747.1"/>
    </source>
</evidence>
<proteinExistence type="predicted"/>
<dbReference type="InterPro" id="IPR028082">
    <property type="entry name" value="Peripla_BP_I"/>
</dbReference>
<keyword evidence="1" id="KW-0805">Transcription regulation</keyword>
<dbReference type="SUPFAM" id="SSF47413">
    <property type="entry name" value="lambda repressor-like DNA-binding domains"/>
    <property type="match status" value="1"/>
</dbReference>
<dbReference type="SMART" id="SM00354">
    <property type="entry name" value="HTH_LACI"/>
    <property type="match status" value="1"/>
</dbReference>
<dbReference type="EMBL" id="CP019688">
    <property type="protein sequence ID" value="AQQ15747.1"/>
    <property type="molecule type" value="Genomic_DNA"/>
</dbReference>
<dbReference type="Gene3D" id="1.10.260.40">
    <property type="entry name" value="lambda repressor-like DNA-binding domains"/>
    <property type="match status" value="1"/>
</dbReference>
<keyword evidence="2" id="KW-0238">DNA-binding</keyword>
<dbReference type="KEGG" id="cgv:CGLAU_08970"/>
<dbReference type="OrthoDB" id="9816215at2"/>
<dbReference type="PROSITE" id="PS00356">
    <property type="entry name" value="HTH_LACI_1"/>
    <property type="match status" value="1"/>
</dbReference>
<dbReference type="InterPro" id="IPR000843">
    <property type="entry name" value="HTH_LacI"/>
</dbReference>
<dbReference type="Pfam" id="PF00356">
    <property type="entry name" value="LacI"/>
    <property type="match status" value="1"/>
</dbReference>
<dbReference type="RefSeq" id="WP_095660388.1">
    <property type="nucleotide sequence ID" value="NZ_CP019688.1"/>
</dbReference>
<dbReference type="PROSITE" id="PS50932">
    <property type="entry name" value="HTH_LACI_2"/>
    <property type="match status" value="1"/>
</dbReference>
<keyword evidence="3" id="KW-0804">Transcription</keyword>
<dbReference type="AlphaFoldDB" id="A0A1Q2HY00"/>
<gene>
    <name evidence="5" type="primary">ccpA</name>
    <name evidence="5" type="ORF">CGLAU_08970</name>
</gene>
<dbReference type="CDD" id="cd06267">
    <property type="entry name" value="PBP1_LacI_sugar_binding-like"/>
    <property type="match status" value="1"/>
</dbReference>
<evidence type="ECO:0000256" key="3">
    <source>
        <dbReference type="ARBA" id="ARBA00023163"/>
    </source>
</evidence>
<dbReference type="InterPro" id="IPR046335">
    <property type="entry name" value="LacI/GalR-like_sensor"/>
</dbReference>
<dbReference type="PANTHER" id="PTHR30146">
    <property type="entry name" value="LACI-RELATED TRANSCRIPTIONAL REPRESSOR"/>
    <property type="match status" value="1"/>
</dbReference>